<feature type="transmembrane region" description="Helical" evidence="7">
    <location>
        <begin position="218"/>
        <end position="235"/>
    </location>
</feature>
<feature type="transmembrane region" description="Helical" evidence="7">
    <location>
        <begin position="21"/>
        <end position="42"/>
    </location>
</feature>
<comment type="subcellular location">
    <subcellularLocation>
        <location evidence="1">Cell membrane</location>
        <topology evidence="1">Multi-pass membrane protein</topology>
    </subcellularLocation>
</comment>
<keyword evidence="3 7" id="KW-0812">Transmembrane</keyword>
<protein>
    <submittedName>
        <fullName evidence="10">MFS family permease</fullName>
    </submittedName>
    <submittedName>
        <fullName evidence="9">MFS transporter</fullName>
    </submittedName>
</protein>
<dbReference type="InterPro" id="IPR050930">
    <property type="entry name" value="MFS_Vesicular_Transporter"/>
</dbReference>
<evidence type="ECO:0000313" key="9">
    <source>
        <dbReference type="EMBL" id="GEK81982.1"/>
    </source>
</evidence>
<dbReference type="AlphaFoldDB" id="A0A7W3JHG2"/>
<reference evidence="9 11" key="1">
    <citation type="submission" date="2019-07" db="EMBL/GenBank/DDBJ databases">
        <title>Whole genome shotgun sequence of Frigoribacterium faeni NBRC 103066.</title>
        <authorList>
            <person name="Hosoyama A."/>
            <person name="Uohara A."/>
            <person name="Ohji S."/>
            <person name="Ichikawa N."/>
        </authorList>
    </citation>
    <scope>NUCLEOTIDE SEQUENCE [LARGE SCALE GENOMIC DNA]</scope>
    <source>
        <strain evidence="9 11">NBRC 103066</strain>
    </source>
</reference>
<dbReference type="InterPro" id="IPR036259">
    <property type="entry name" value="MFS_trans_sf"/>
</dbReference>
<keyword evidence="4 7" id="KW-1133">Transmembrane helix</keyword>
<dbReference type="Proteomes" id="UP000321154">
    <property type="component" value="Unassembled WGS sequence"/>
</dbReference>
<dbReference type="PRINTS" id="PR01035">
    <property type="entry name" value="TCRTETA"/>
</dbReference>
<feature type="transmembrane region" description="Helical" evidence="7">
    <location>
        <begin position="110"/>
        <end position="134"/>
    </location>
</feature>
<dbReference type="RefSeq" id="WP_146852226.1">
    <property type="nucleotide sequence ID" value="NZ_BAAAHR010000002.1"/>
</dbReference>
<evidence type="ECO:0000313" key="11">
    <source>
        <dbReference type="Proteomes" id="UP000321154"/>
    </source>
</evidence>
<organism evidence="10 12">
    <name type="scientific">Frigoribacterium faeni</name>
    <dbReference type="NCBI Taxonomy" id="145483"/>
    <lineage>
        <taxon>Bacteria</taxon>
        <taxon>Bacillati</taxon>
        <taxon>Actinomycetota</taxon>
        <taxon>Actinomycetes</taxon>
        <taxon>Micrococcales</taxon>
        <taxon>Microbacteriaceae</taxon>
        <taxon>Frigoribacterium</taxon>
    </lineage>
</organism>
<feature type="region of interest" description="Disordered" evidence="6">
    <location>
        <begin position="396"/>
        <end position="415"/>
    </location>
</feature>
<dbReference type="GO" id="GO:0022857">
    <property type="term" value="F:transmembrane transporter activity"/>
    <property type="evidence" value="ECO:0007669"/>
    <property type="project" value="InterPro"/>
</dbReference>
<feature type="transmembrane region" description="Helical" evidence="7">
    <location>
        <begin position="85"/>
        <end position="104"/>
    </location>
</feature>
<evidence type="ECO:0000256" key="5">
    <source>
        <dbReference type="ARBA" id="ARBA00023136"/>
    </source>
</evidence>
<dbReference type="Proteomes" id="UP000522688">
    <property type="component" value="Unassembled WGS sequence"/>
</dbReference>
<evidence type="ECO:0000313" key="10">
    <source>
        <dbReference type="EMBL" id="MBA8812942.1"/>
    </source>
</evidence>
<dbReference type="EMBL" id="BJUV01000002">
    <property type="protein sequence ID" value="GEK81982.1"/>
    <property type="molecule type" value="Genomic_DNA"/>
</dbReference>
<dbReference type="GO" id="GO:0005886">
    <property type="term" value="C:plasma membrane"/>
    <property type="evidence" value="ECO:0007669"/>
    <property type="project" value="UniProtKB-SubCell"/>
</dbReference>
<feature type="transmembrane region" description="Helical" evidence="7">
    <location>
        <begin position="372"/>
        <end position="393"/>
    </location>
</feature>
<evidence type="ECO:0000256" key="1">
    <source>
        <dbReference type="ARBA" id="ARBA00004651"/>
    </source>
</evidence>
<feature type="transmembrane region" description="Helical" evidence="7">
    <location>
        <begin position="345"/>
        <end position="366"/>
    </location>
</feature>
<evidence type="ECO:0000256" key="3">
    <source>
        <dbReference type="ARBA" id="ARBA00022692"/>
    </source>
</evidence>
<dbReference type="SUPFAM" id="SSF103473">
    <property type="entry name" value="MFS general substrate transporter"/>
    <property type="match status" value="1"/>
</dbReference>
<evidence type="ECO:0000256" key="6">
    <source>
        <dbReference type="SAM" id="MobiDB-lite"/>
    </source>
</evidence>
<evidence type="ECO:0000259" key="8">
    <source>
        <dbReference type="PROSITE" id="PS50850"/>
    </source>
</evidence>
<dbReference type="InterPro" id="IPR011701">
    <property type="entry name" value="MFS"/>
</dbReference>
<keyword evidence="5 7" id="KW-0472">Membrane</keyword>
<dbReference type="EMBL" id="JACGWW010000001">
    <property type="protein sequence ID" value="MBA8812942.1"/>
    <property type="molecule type" value="Genomic_DNA"/>
</dbReference>
<feature type="transmembrane region" description="Helical" evidence="7">
    <location>
        <begin position="310"/>
        <end position="333"/>
    </location>
</feature>
<feature type="transmembrane region" description="Helical" evidence="7">
    <location>
        <begin position="255"/>
        <end position="275"/>
    </location>
</feature>
<feature type="transmembrane region" description="Helical" evidence="7">
    <location>
        <begin position="54"/>
        <end position="73"/>
    </location>
</feature>
<evidence type="ECO:0000256" key="2">
    <source>
        <dbReference type="ARBA" id="ARBA00022448"/>
    </source>
</evidence>
<dbReference type="OrthoDB" id="9793283at2"/>
<feature type="transmembrane region" description="Helical" evidence="7">
    <location>
        <begin position="146"/>
        <end position="169"/>
    </location>
</feature>
<dbReference type="Gene3D" id="1.20.1250.20">
    <property type="entry name" value="MFS general substrate transporter like domains"/>
    <property type="match status" value="1"/>
</dbReference>
<gene>
    <name evidence="10" type="ORF">FB463_001166</name>
    <name evidence="9" type="ORF">FFA01_02910</name>
</gene>
<dbReference type="InterPro" id="IPR001958">
    <property type="entry name" value="Tet-R_TetA/multi-R_MdtG-like"/>
</dbReference>
<evidence type="ECO:0000256" key="4">
    <source>
        <dbReference type="ARBA" id="ARBA00022989"/>
    </source>
</evidence>
<dbReference type="PROSITE" id="PS50850">
    <property type="entry name" value="MFS"/>
    <property type="match status" value="1"/>
</dbReference>
<reference evidence="10 12" key="2">
    <citation type="submission" date="2020-07" db="EMBL/GenBank/DDBJ databases">
        <title>Sequencing the genomes of 1000 actinobacteria strains.</title>
        <authorList>
            <person name="Klenk H.-P."/>
        </authorList>
    </citation>
    <scope>NUCLEOTIDE SEQUENCE [LARGE SCALE GENOMIC DNA]</scope>
    <source>
        <strain evidence="10 12">DSM 10309</strain>
    </source>
</reference>
<dbReference type="PANTHER" id="PTHR23506:SF23">
    <property type="entry name" value="GH10249P"/>
    <property type="match status" value="1"/>
</dbReference>
<name>A0A7W3JHG2_9MICO</name>
<feature type="transmembrane region" description="Helical" evidence="7">
    <location>
        <begin position="175"/>
        <end position="193"/>
    </location>
</feature>
<dbReference type="PANTHER" id="PTHR23506">
    <property type="entry name" value="GH10249P"/>
    <property type="match status" value="1"/>
</dbReference>
<feature type="transmembrane region" description="Helical" evidence="7">
    <location>
        <begin position="287"/>
        <end position="304"/>
    </location>
</feature>
<dbReference type="InterPro" id="IPR020846">
    <property type="entry name" value="MFS_dom"/>
</dbReference>
<sequence length="415" mass="41677">MSTPAPGAPSEPPRVRLGRDVIVLGVIAFFVMVGFGVVVPVLPVYARSFGVDNTLVGAVLSAFALMRLVASPFVGRLLDLVGERLVLSVGIGIVALSSGLAGLAETYPQLLLLRGLGGIGSAMFSIAAMTLLLASTAASHRARAIGFYQGGFLVGGMAGPALGGVLATISLTAPFFFYAATLVVAGVVGVVLLRPVRGRGAPVAAEPPVAFRQVVRDVRFRAACVASFAQGWSSLGVRSALVPVLVVEVLKGTTAWTGVVFAVAAVAQTAALAPAARLVDTVGRRPAMIGAFAVAGVTLAGVAFSRDIVVLGALLAVYGVATAFMGTAPAALVGDAAGGRGGRPVAVFSMCSDVGAIAGPLVAGFLVDTTSYAVAFGSAGALLVLSALVSLTLPRRSTTRPENEEARPGSPGRAS</sequence>
<keyword evidence="2" id="KW-0813">Transport</keyword>
<evidence type="ECO:0000256" key="7">
    <source>
        <dbReference type="SAM" id="Phobius"/>
    </source>
</evidence>
<dbReference type="Gene3D" id="1.20.1720.10">
    <property type="entry name" value="Multidrug resistance protein D"/>
    <property type="match status" value="1"/>
</dbReference>
<dbReference type="Pfam" id="PF07690">
    <property type="entry name" value="MFS_1"/>
    <property type="match status" value="1"/>
</dbReference>
<comment type="caution">
    <text evidence="10">The sequence shown here is derived from an EMBL/GenBank/DDBJ whole genome shotgun (WGS) entry which is preliminary data.</text>
</comment>
<feature type="domain" description="Major facilitator superfamily (MFS) profile" evidence="8">
    <location>
        <begin position="20"/>
        <end position="398"/>
    </location>
</feature>
<evidence type="ECO:0000313" key="12">
    <source>
        <dbReference type="Proteomes" id="UP000522688"/>
    </source>
</evidence>
<keyword evidence="11" id="KW-1185">Reference proteome</keyword>
<proteinExistence type="predicted"/>
<accession>A0A7W3JHG2</accession>